<reference evidence="2 3" key="1">
    <citation type="submission" date="2016-11" db="EMBL/GenBank/DDBJ databases">
        <authorList>
            <person name="Jaros S."/>
            <person name="Januszkiewicz K."/>
            <person name="Wedrychowicz H."/>
        </authorList>
    </citation>
    <scope>NUCLEOTIDE SEQUENCE [LARGE SCALE GENOMIC DNA]</scope>
    <source>
        <strain evidence="2 3">DSM 18772</strain>
    </source>
</reference>
<keyword evidence="3" id="KW-1185">Reference proteome</keyword>
<dbReference type="RefSeq" id="WP_143184044.1">
    <property type="nucleotide sequence ID" value="NZ_FQYR01000004.1"/>
</dbReference>
<sequence>MNSDHLSELEKRIQAAAPKQLPPQLRQTILEVMQAPRKESKVLPFLPWIAAVAAALTLALFLSDPATDPAPAQPVQISQQEAETSGFRPVSYEPISTETSHRYVRLQNSTPIHLQQQATTYRITFENPATKETIQVDKQIDTVTANPVTIY</sequence>
<dbReference type="STRING" id="1123071.SAMN02745181_2454"/>
<evidence type="ECO:0000313" key="3">
    <source>
        <dbReference type="Proteomes" id="UP000184510"/>
    </source>
</evidence>
<dbReference type="EMBL" id="FQYR01000004">
    <property type="protein sequence ID" value="SHJ72845.1"/>
    <property type="molecule type" value="Genomic_DNA"/>
</dbReference>
<dbReference type="AlphaFoldDB" id="A0A1M6LNV7"/>
<gene>
    <name evidence="2" type="ORF">SAMN02745181_2454</name>
</gene>
<protein>
    <submittedName>
        <fullName evidence="2">Uncharacterized protein</fullName>
    </submittedName>
</protein>
<dbReference type="Proteomes" id="UP000184510">
    <property type="component" value="Unassembled WGS sequence"/>
</dbReference>
<proteinExistence type="predicted"/>
<accession>A0A1M6LNV7</accession>
<evidence type="ECO:0000313" key="2">
    <source>
        <dbReference type="EMBL" id="SHJ72845.1"/>
    </source>
</evidence>
<name>A0A1M6LNV7_9BACT</name>
<evidence type="ECO:0000256" key="1">
    <source>
        <dbReference type="SAM" id="MobiDB-lite"/>
    </source>
</evidence>
<organism evidence="2 3">
    <name type="scientific">Rubritalea squalenifaciens DSM 18772</name>
    <dbReference type="NCBI Taxonomy" id="1123071"/>
    <lineage>
        <taxon>Bacteria</taxon>
        <taxon>Pseudomonadati</taxon>
        <taxon>Verrucomicrobiota</taxon>
        <taxon>Verrucomicrobiia</taxon>
        <taxon>Verrucomicrobiales</taxon>
        <taxon>Rubritaleaceae</taxon>
        <taxon>Rubritalea</taxon>
    </lineage>
</organism>
<dbReference type="InParanoid" id="A0A1M6LNV7"/>
<feature type="region of interest" description="Disordered" evidence="1">
    <location>
        <begin position="69"/>
        <end position="91"/>
    </location>
</feature>